<feature type="transmembrane region" description="Helical" evidence="1">
    <location>
        <begin position="52"/>
        <end position="73"/>
    </location>
</feature>
<reference evidence="3 4" key="1">
    <citation type="submission" date="2024-01" db="EMBL/GenBank/DDBJ databases">
        <title>Comparative genomics of Cryptococcus and Kwoniella reveals pathogenesis evolution and contrasting modes of karyotype evolution via chromosome fusion or intercentromeric recombination.</title>
        <authorList>
            <person name="Coelho M.A."/>
            <person name="David-Palma M."/>
            <person name="Shea T."/>
            <person name="Bowers K."/>
            <person name="McGinley-Smith S."/>
            <person name="Mohammad A.W."/>
            <person name="Gnirke A."/>
            <person name="Yurkov A.M."/>
            <person name="Nowrousian M."/>
            <person name="Sun S."/>
            <person name="Cuomo C.A."/>
            <person name="Heitman J."/>
        </authorList>
    </citation>
    <scope>NUCLEOTIDE SEQUENCE [LARGE SCALE GENOMIC DNA]</scope>
    <source>
        <strain evidence="3 4">CBS 6074</strain>
    </source>
</reference>
<organism evidence="3 4">
    <name type="scientific">Kwoniella dendrophila CBS 6074</name>
    <dbReference type="NCBI Taxonomy" id="1295534"/>
    <lineage>
        <taxon>Eukaryota</taxon>
        <taxon>Fungi</taxon>
        <taxon>Dikarya</taxon>
        <taxon>Basidiomycota</taxon>
        <taxon>Agaricomycotina</taxon>
        <taxon>Tremellomycetes</taxon>
        <taxon>Tremellales</taxon>
        <taxon>Cryptococcaceae</taxon>
        <taxon>Kwoniella</taxon>
    </lineage>
</organism>
<evidence type="ECO:0000313" key="3">
    <source>
        <dbReference type="EMBL" id="WWC92623.1"/>
    </source>
</evidence>
<gene>
    <name evidence="3" type="ORF">L201_007582</name>
</gene>
<accession>A0AAX4K772</accession>
<evidence type="ECO:0000313" key="4">
    <source>
        <dbReference type="Proteomes" id="UP001355207"/>
    </source>
</evidence>
<keyword evidence="1" id="KW-0472">Membrane</keyword>
<dbReference type="Proteomes" id="UP001355207">
    <property type="component" value="Chromosome 11"/>
</dbReference>
<protein>
    <recommendedName>
        <fullName evidence="2">Glycosyltransferase family 18 catalytic domain-containing protein</fullName>
    </recommendedName>
</protein>
<proteinExistence type="predicted"/>
<evidence type="ECO:0000259" key="2">
    <source>
        <dbReference type="Pfam" id="PF15024"/>
    </source>
</evidence>
<evidence type="ECO:0000256" key="1">
    <source>
        <dbReference type="SAM" id="Phobius"/>
    </source>
</evidence>
<keyword evidence="1" id="KW-1133">Transmembrane helix</keyword>
<keyword evidence="4" id="KW-1185">Reference proteome</keyword>
<dbReference type="EMBL" id="CP144108">
    <property type="protein sequence ID" value="WWC92623.1"/>
    <property type="molecule type" value="Genomic_DNA"/>
</dbReference>
<dbReference type="AlphaFoldDB" id="A0AAX4K772"/>
<keyword evidence="1" id="KW-0812">Transmembrane</keyword>
<dbReference type="RefSeq" id="XP_066079385.1">
    <property type="nucleotide sequence ID" value="XM_066223288.1"/>
</dbReference>
<dbReference type="GeneID" id="91098250"/>
<feature type="domain" description="Glycosyltransferase family 18 catalytic" evidence="2">
    <location>
        <begin position="276"/>
        <end position="481"/>
    </location>
</feature>
<dbReference type="InterPro" id="IPR026116">
    <property type="entry name" value="GT18_cat"/>
</dbReference>
<dbReference type="GO" id="GO:0030144">
    <property type="term" value="F:alpha-1,6-mannosylglycoprotein 6-beta-N-acetylglucosaminyltransferase activity"/>
    <property type="evidence" value="ECO:0007669"/>
    <property type="project" value="InterPro"/>
</dbReference>
<name>A0AAX4K772_9TREE</name>
<sequence length="512" mass="59186">MAGDNDYIPLATSPADAEGYDEQKERILRRSRKKLPFPLSLLPASIRSRQRLLFIILPIPVIALVLLISRHFFSSFSSNNNIDDYQDDKIAQNPYFWTGDVWKHNEEIFERIQRCSNLGLLRNTSLPLKKLSFQEEEELIKQGCGTNQTTIMILSSLWFAEAFAGTSTAGETIYAQSVISTLNALNYSYIFSSLGWYNADMRKTVEYWLKFKNQVRLVLADPDQVKVCYELKDQKCLKTKDNLDGIEAWRLLTFWYWDDPANPLGEKFTLSPSPRNDNWFLSYSIEPTCHRLPFIEHQQRLLNPQAYLLAKQIHYLEDKPEFSWTLESFIDLQNKYNIKIIGGMTDDEAAVSSRINELGVPKNLGKLNKIQFYDELSKSFVFIGVGRPRISPSPWDALCMGVPFINPILKWDEEDPENRTKWHAQQWHMTDLEPPFVYSVKAHDLNGLSEAVGKALNNPIKSYIPDYMKFDFAISRTAELIETDWKKKGEVILQNRIDNGQGQNNLGLKREE</sequence>
<dbReference type="Pfam" id="PF15024">
    <property type="entry name" value="Glyco_transf_18"/>
    <property type="match status" value="1"/>
</dbReference>